<keyword evidence="1" id="KW-1133">Transmembrane helix</keyword>
<feature type="transmembrane region" description="Helical" evidence="1">
    <location>
        <begin position="612"/>
        <end position="630"/>
    </location>
</feature>
<feature type="transmembrane region" description="Helical" evidence="1">
    <location>
        <begin position="467"/>
        <end position="488"/>
    </location>
</feature>
<feature type="transmembrane region" description="Helical" evidence="1">
    <location>
        <begin position="538"/>
        <end position="556"/>
    </location>
</feature>
<dbReference type="SUPFAM" id="SSF52540">
    <property type="entry name" value="P-loop containing nucleoside triphosphate hydrolases"/>
    <property type="match status" value="1"/>
</dbReference>
<comment type="caution">
    <text evidence="3">The sequence shown here is derived from an EMBL/GenBank/DDBJ whole genome shotgun (WGS) entry which is preliminary data.</text>
</comment>
<name>A0A3N0E6T2_9ACTN</name>
<evidence type="ECO:0000313" key="3">
    <source>
        <dbReference type="EMBL" id="RNL83469.1"/>
    </source>
</evidence>
<reference evidence="3 4" key="1">
    <citation type="submission" date="2018-11" db="EMBL/GenBank/DDBJ databases">
        <title>The genome draft of YIM 96095.</title>
        <authorList>
            <person name="Tang S.-K."/>
            <person name="Chunyu W.-X."/>
            <person name="Feng Y.-Z."/>
        </authorList>
    </citation>
    <scope>NUCLEOTIDE SEQUENCE [LARGE SCALE GENOMIC DNA]</scope>
    <source>
        <strain evidence="3 4">YIM 96095</strain>
    </source>
</reference>
<feature type="transmembrane region" description="Helical" evidence="1">
    <location>
        <begin position="442"/>
        <end position="461"/>
    </location>
</feature>
<evidence type="ECO:0000256" key="1">
    <source>
        <dbReference type="SAM" id="Phobius"/>
    </source>
</evidence>
<accession>A0A3N0E6T2</accession>
<dbReference type="InterPro" id="IPR027417">
    <property type="entry name" value="P-loop_NTPase"/>
</dbReference>
<dbReference type="Proteomes" id="UP000269198">
    <property type="component" value="Unassembled WGS sequence"/>
</dbReference>
<gene>
    <name evidence="3" type="ORF">EFW17_15810</name>
</gene>
<keyword evidence="4" id="KW-1185">Reference proteome</keyword>
<feature type="domain" description="NACHT" evidence="2">
    <location>
        <begin position="148"/>
        <end position="263"/>
    </location>
</feature>
<dbReference type="EMBL" id="RJMB01000016">
    <property type="protein sequence ID" value="RNL83469.1"/>
    <property type="molecule type" value="Genomic_DNA"/>
</dbReference>
<dbReference type="OrthoDB" id="419058at2"/>
<feature type="transmembrane region" description="Helical" evidence="1">
    <location>
        <begin position="34"/>
        <end position="54"/>
    </location>
</feature>
<protein>
    <recommendedName>
        <fullName evidence="2">NACHT domain-containing protein</fullName>
    </recommendedName>
</protein>
<organism evidence="3 4">
    <name type="scientific">Halostreptopolyspora alba</name>
    <dbReference type="NCBI Taxonomy" id="2487137"/>
    <lineage>
        <taxon>Bacteria</taxon>
        <taxon>Bacillati</taxon>
        <taxon>Actinomycetota</taxon>
        <taxon>Actinomycetes</taxon>
        <taxon>Streptosporangiales</taxon>
        <taxon>Nocardiopsidaceae</taxon>
        <taxon>Halostreptopolyspora</taxon>
    </lineage>
</organism>
<dbReference type="InterPro" id="IPR007111">
    <property type="entry name" value="NACHT_NTPase"/>
</dbReference>
<feature type="transmembrane region" description="Helical" evidence="1">
    <location>
        <begin position="509"/>
        <end position="532"/>
    </location>
</feature>
<keyword evidence="1" id="KW-0472">Membrane</keyword>
<sequence length="895" mass="98637">MRRFGPWAFAGVAAVVVAAAGVAGWRLDGPGTAATAMGLATAVAGAFASALTWFRKQWPAPTDLTSDDEERVLDRLAGEVAKQWVAEIRVWEVDNHRIAAPWRVRGPEYAGAGRHWWSVDDGAPTWPGEGPASGVAGLASWFIELPRRRVAFVGGGGTGKTTLAVLLLRELLQRRERDPGIPVPVLLTLNGWDSGRRDVRSWIRDRLREDYPVLRGERHHDLARSLIEDGRILPVLDGLDELEAGERARVSQALIQLARSDALILTCRPEEFEAEEPALYSTVDAVLESVPIPAEGAHSYITGKLATTSERERWEPVLAHLWENPAGPLARALATPLALWMLHVTYVRTGRDPAPLCEYGSEERIREDLLDHVVPALLTTRVDQDGAASPRSAFRARREWPVAKATRWLGFLAEEFGYADYRSRDLAWWELPTIRVSGWSRAAFALAYGLLTGLALLLLPWGSPQGATAWISVGVGSCVVAGGVMLMISSHHSGSFWPARHLVNVTGATWAALGRWPVLAIAALGAVALFALPDGAGAFWPMVAAAVAVFLVMRFFRRMVDLSEVSARDAPEDATTPGGALRANRRTVLAWWMVVVLMMSLAVLGVTGTREYPGWVLVLGMSLMIPLWLVPVRRNAWGSLTAVRVQLAAAGRVPWRFMGFLADMRRLGVLRQVGAVYQFRHAELRDRLAARYREKKWAGREFVERKGAGRFSPTEARELRAFAERHLPGGLTAEDWRHFTHGMHIREIRGRTLRVNLAVARVRGRIGGGEPREMWYSHCLLVDRASRELSRLVVGALRELRRHPDDGEVALLVERGGLGPLLSENGCVPWEGGLTWVLPGLGTVGGERGRVWVCNPEAIADAPHTRDAIVLEAAHLTEAPERGSPWFIEWRSLSS</sequence>
<proteinExistence type="predicted"/>
<evidence type="ECO:0000313" key="4">
    <source>
        <dbReference type="Proteomes" id="UP000269198"/>
    </source>
</evidence>
<feature type="transmembrane region" description="Helical" evidence="1">
    <location>
        <begin position="588"/>
        <end position="606"/>
    </location>
</feature>
<evidence type="ECO:0000259" key="2">
    <source>
        <dbReference type="PROSITE" id="PS50837"/>
    </source>
</evidence>
<dbReference type="RefSeq" id="WP_123202176.1">
    <property type="nucleotide sequence ID" value="NZ_RJMB01000016.1"/>
</dbReference>
<dbReference type="Gene3D" id="3.40.50.300">
    <property type="entry name" value="P-loop containing nucleotide triphosphate hydrolases"/>
    <property type="match status" value="1"/>
</dbReference>
<keyword evidence="1" id="KW-0812">Transmembrane</keyword>
<dbReference type="AlphaFoldDB" id="A0A3N0E6T2"/>
<dbReference type="PROSITE" id="PS50837">
    <property type="entry name" value="NACHT"/>
    <property type="match status" value="1"/>
</dbReference>